<keyword evidence="2" id="KW-0863">Zinc-finger</keyword>
<dbReference type="PANTHER" id="PTHR33823:SF2">
    <property type="entry name" value="RNA POLYMERASE-BINDING TRANSCRIPTION FACTOR DKSA"/>
    <property type="match status" value="1"/>
</dbReference>
<dbReference type="OrthoDB" id="9811543at2"/>
<dbReference type="AlphaFoldDB" id="A0A410JSZ2"/>
<evidence type="ECO:0000256" key="4">
    <source>
        <dbReference type="PROSITE-ProRule" id="PRU00510"/>
    </source>
</evidence>
<dbReference type="SUPFAM" id="SSF109635">
    <property type="entry name" value="DnaK suppressor protein DksA, alpha-hairpin domain"/>
    <property type="match status" value="1"/>
</dbReference>
<evidence type="ECO:0000313" key="6">
    <source>
        <dbReference type="EMBL" id="QAR31296.1"/>
    </source>
</evidence>
<dbReference type="PROSITE" id="PS51128">
    <property type="entry name" value="ZF_DKSA_2"/>
    <property type="match status" value="1"/>
</dbReference>
<dbReference type="InterPro" id="IPR037187">
    <property type="entry name" value="DnaK_N"/>
</dbReference>
<dbReference type="EMBL" id="CP035107">
    <property type="protein sequence ID" value="QAR31296.1"/>
    <property type="molecule type" value="Genomic_DNA"/>
</dbReference>
<evidence type="ECO:0000259" key="5">
    <source>
        <dbReference type="Pfam" id="PF01258"/>
    </source>
</evidence>
<organism evidence="6 7">
    <name type="scientific">Ornithobacterium rhinotracheale</name>
    <dbReference type="NCBI Taxonomy" id="28251"/>
    <lineage>
        <taxon>Bacteria</taxon>
        <taxon>Pseudomonadati</taxon>
        <taxon>Bacteroidota</taxon>
        <taxon>Flavobacteriia</taxon>
        <taxon>Flavobacteriales</taxon>
        <taxon>Weeksellaceae</taxon>
        <taxon>Ornithobacterium</taxon>
    </lineage>
</organism>
<dbReference type="PANTHER" id="PTHR33823">
    <property type="entry name" value="RNA POLYMERASE-BINDING TRANSCRIPTION FACTOR DKSA-RELATED"/>
    <property type="match status" value="1"/>
</dbReference>
<feature type="domain" description="Zinc finger DksA/TraR C4-type" evidence="5">
    <location>
        <begin position="96"/>
        <end position="127"/>
    </location>
</feature>
<keyword evidence="1" id="KW-0479">Metal-binding</keyword>
<name>A0A410JSZ2_ORNRH</name>
<accession>A0A410JSZ2</accession>
<dbReference type="Gene3D" id="1.20.120.910">
    <property type="entry name" value="DksA, coiled-coil domain"/>
    <property type="match status" value="1"/>
</dbReference>
<evidence type="ECO:0000256" key="3">
    <source>
        <dbReference type="ARBA" id="ARBA00022833"/>
    </source>
</evidence>
<dbReference type="Proteomes" id="UP000287701">
    <property type="component" value="Chromosome"/>
</dbReference>
<keyword evidence="3" id="KW-0862">Zinc</keyword>
<protein>
    <submittedName>
        <fullName evidence="6">TraR/DksA family transcriptional regulator</fullName>
    </submittedName>
</protein>
<dbReference type="GO" id="GO:0008270">
    <property type="term" value="F:zinc ion binding"/>
    <property type="evidence" value="ECO:0007669"/>
    <property type="project" value="UniProtKB-KW"/>
</dbReference>
<dbReference type="InterPro" id="IPR000962">
    <property type="entry name" value="Znf_DskA_TraR"/>
</dbReference>
<evidence type="ECO:0000256" key="2">
    <source>
        <dbReference type="ARBA" id="ARBA00022771"/>
    </source>
</evidence>
<gene>
    <name evidence="6" type="ORF">EQP59_08080</name>
</gene>
<proteinExistence type="predicted"/>
<dbReference type="Pfam" id="PF01258">
    <property type="entry name" value="zf-dskA_traR"/>
    <property type="match status" value="1"/>
</dbReference>
<sequence>MSNEETGKKRYSDAELEEFKELILEKIAKAEKDLKVIKESFINNQNNGTDDTSPTFKAFEEGSETMSKEQNAQLASRQEKFIKNLKNALVRIENKTYGICRETGKLISKERLKLVPHATLSIEAKQKQR</sequence>
<feature type="zinc finger region" description="dksA C4-type" evidence="4">
    <location>
        <begin position="100"/>
        <end position="124"/>
    </location>
</feature>
<reference evidence="6 7" key="1">
    <citation type="submission" date="2019-01" db="EMBL/GenBank/DDBJ databases">
        <title>Whole Genome of Ornithobacterium rhinotracheale FARPER-174b.</title>
        <authorList>
            <person name="Tataje-Lavanda L.A."/>
            <person name="Montalvan A."/>
            <person name="Montesinos R."/>
            <person name="Zimic M."/>
            <person name="Fernandez-Sanchez M."/>
            <person name="Fernandez-Diaz M."/>
        </authorList>
    </citation>
    <scope>NUCLEOTIDE SEQUENCE [LARGE SCALE GENOMIC DNA]</scope>
    <source>
        <strain evidence="6 7">FARPER-174b</strain>
    </source>
</reference>
<dbReference type="RefSeq" id="WP_128501732.1">
    <property type="nucleotide sequence ID" value="NZ_CP035107.1"/>
</dbReference>
<evidence type="ECO:0000256" key="1">
    <source>
        <dbReference type="ARBA" id="ARBA00022723"/>
    </source>
</evidence>
<evidence type="ECO:0000313" key="7">
    <source>
        <dbReference type="Proteomes" id="UP000287701"/>
    </source>
</evidence>